<keyword evidence="3" id="KW-1185">Reference proteome</keyword>
<dbReference type="OrthoDB" id="3644689at2759"/>
<feature type="compositionally biased region" description="Basic and acidic residues" evidence="1">
    <location>
        <begin position="143"/>
        <end position="206"/>
    </location>
</feature>
<comment type="caution">
    <text evidence="2">The sequence shown here is derived from an EMBL/GenBank/DDBJ whole genome shotgun (WGS) entry which is preliminary data.</text>
</comment>
<dbReference type="Proteomes" id="UP000070133">
    <property type="component" value="Unassembled WGS sequence"/>
</dbReference>
<sequence>MCLYCLGLHLHSILISDRILHSLDTAQQTSIRLTPKNDSTCANSLTQHQILTMVMDIAKLKSELEQAKKEYDKARVARLVRMIGKEERNARNRAANAEDAQRKARESFLPYSKSDTPPSLEPVAPNLPPMAYFIELEEQVKREEEARQTAERVRKEEEARKAAERERQEEARRRAQERRQREQDQQRQRESRFRNEQRQREREQQKKSHRSTPPNTPLRTLAPAPAVTMPQIKDWYNFAETCNRARDKVQTFPTPPGGCCGKLTCVSQAKDRANKACECNIRRAFELAGVDSYKKEMLKWHPDKWSRSPEAKRDRFQELAREIFIVLKDM</sequence>
<accession>A0A139GWA5</accession>
<dbReference type="AlphaFoldDB" id="A0A139GWA5"/>
<reference evidence="2 3" key="1">
    <citation type="submission" date="2015-07" db="EMBL/GenBank/DDBJ databases">
        <title>Comparative genomics of the Sigatoka disease complex on banana suggests a link between parallel evolutionary changes in Pseudocercospora fijiensis and Pseudocercospora eumusae and increased virulence on the banana host.</title>
        <authorList>
            <person name="Chang T.-C."/>
            <person name="Salvucci A."/>
            <person name="Crous P.W."/>
            <person name="Stergiopoulos I."/>
        </authorList>
    </citation>
    <scope>NUCLEOTIDE SEQUENCE [LARGE SCALE GENOMIC DNA]</scope>
    <source>
        <strain evidence="2 3">CBS 114824</strain>
    </source>
</reference>
<evidence type="ECO:0000313" key="3">
    <source>
        <dbReference type="Proteomes" id="UP000070133"/>
    </source>
</evidence>
<dbReference type="EMBL" id="LFZN01000284">
    <property type="protein sequence ID" value="KXS94495.1"/>
    <property type="molecule type" value="Genomic_DNA"/>
</dbReference>
<evidence type="ECO:0008006" key="4">
    <source>
        <dbReference type="Google" id="ProtNLM"/>
    </source>
</evidence>
<evidence type="ECO:0000256" key="1">
    <source>
        <dbReference type="SAM" id="MobiDB-lite"/>
    </source>
</evidence>
<organism evidence="2 3">
    <name type="scientific">Pseudocercospora eumusae</name>
    <dbReference type="NCBI Taxonomy" id="321146"/>
    <lineage>
        <taxon>Eukaryota</taxon>
        <taxon>Fungi</taxon>
        <taxon>Dikarya</taxon>
        <taxon>Ascomycota</taxon>
        <taxon>Pezizomycotina</taxon>
        <taxon>Dothideomycetes</taxon>
        <taxon>Dothideomycetidae</taxon>
        <taxon>Mycosphaerellales</taxon>
        <taxon>Mycosphaerellaceae</taxon>
        <taxon>Pseudocercospora</taxon>
    </lineage>
</organism>
<evidence type="ECO:0000313" key="2">
    <source>
        <dbReference type="EMBL" id="KXS94495.1"/>
    </source>
</evidence>
<dbReference type="CDD" id="cd06257">
    <property type="entry name" value="DnaJ"/>
    <property type="match status" value="1"/>
</dbReference>
<dbReference type="InterPro" id="IPR036869">
    <property type="entry name" value="J_dom_sf"/>
</dbReference>
<feature type="region of interest" description="Disordered" evidence="1">
    <location>
        <begin position="90"/>
        <end position="126"/>
    </location>
</feature>
<dbReference type="InterPro" id="IPR001623">
    <property type="entry name" value="DnaJ_domain"/>
</dbReference>
<name>A0A139GWA5_9PEZI</name>
<proteinExistence type="predicted"/>
<protein>
    <recommendedName>
        <fullName evidence="4">J domain-containing protein</fullName>
    </recommendedName>
</protein>
<feature type="region of interest" description="Disordered" evidence="1">
    <location>
        <begin position="143"/>
        <end position="227"/>
    </location>
</feature>
<dbReference type="Gene3D" id="1.10.287.110">
    <property type="entry name" value="DnaJ domain"/>
    <property type="match status" value="1"/>
</dbReference>
<gene>
    <name evidence="2" type="ORF">AC578_4516</name>
</gene>